<name>A0A484FLS9_COLOR</name>
<dbReference type="EMBL" id="AMCV02000020">
    <property type="protein sequence ID" value="TDZ19399.1"/>
    <property type="molecule type" value="Genomic_DNA"/>
</dbReference>
<gene>
    <name evidence="2" type="ORF">Cob_v007570</name>
</gene>
<evidence type="ECO:0000313" key="2">
    <source>
        <dbReference type="EMBL" id="TDZ19399.1"/>
    </source>
</evidence>
<protein>
    <submittedName>
        <fullName evidence="2">Uncharacterized protein</fullName>
    </submittedName>
</protein>
<accession>A0A484FLS9</accession>
<dbReference type="Proteomes" id="UP000014480">
    <property type="component" value="Unassembled WGS sequence"/>
</dbReference>
<proteinExistence type="predicted"/>
<reference evidence="3" key="2">
    <citation type="journal article" date="2019" name="Mol. Plant Microbe Interact.">
        <title>Genome sequence resources for four phytopathogenic fungi from the Colletotrichum orbiculare species complex.</title>
        <authorList>
            <person name="Gan P."/>
            <person name="Tsushima A."/>
            <person name="Narusaka M."/>
            <person name="Narusaka Y."/>
            <person name="Takano Y."/>
            <person name="Kubo Y."/>
            <person name="Shirasu K."/>
        </authorList>
    </citation>
    <scope>GENOME REANNOTATION</scope>
    <source>
        <strain evidence="3">104-T / ATCC 96160 / CBS 514.97 / LARS 414 / MAFF 240422</strain>
    </source>
</reference>
<dbReference type="AlphaFoldDB" id="A0A484FLS9"/>
<sequence>MEVLGATAAIAQLTGLCLATGKLAKSLVISFRHAPEEMVELSSKLERLQMTIAQIEALRSELPNNDGGESLLPESHRVLLALSLQKAMDSLGSVKSTLDKVVRKPPGLRDRLQWAALDKSKAQHLLREVRLAESELSMMLGILTVRLSSMSQNSILTLSMSQMSMQAEFRQSFEEIKTLYSLGATKQASSPGNELTAPGTSSRDDPSTSIRHITARGQADPGYELMLHNMRRTLSRHVATLGTNDGQSVFGMGRFSVGAKASVESKRNSWKLRVALSLCFRILGSQILRLEVQAHLLCRSWSASPSLASLITVINLRSSSSPIFEACRTHDFSTVRYLLETRQASIHDAEEKLGGLLDNVVKSQKGRDSFAGSDEDSASEGYRLLEYLLDQGCDRTIDHRGYHGVARSLYLPALWFAYSQGQMDWALFALVVAGIDPNPRGNPSHFFRFTPLSLAAHWIEGTAALIEAGACPNLKGRTTYWLPIYFSTTWGALTGVSHYLLHQGADPNLAHVFGHKAWFELVSAHYSPQGHRRFTFPFIAFEGSVAHLLHHGADPFETFKTLDYDIKDWWDMLPDIKASDIARLQSYGIRLREDRKSGRCSTDESRAEFQKRFAEADYERALSRTFQWGTCGRVSPKRRSSYEHHEALACSSPLDCCGWHVERLGGFQDDPMDREAELDRDVHVVGSVESASELVESEDADYVKTLEGVSPGFFKNATRFYHHISTEQGRRQLSRFPMVRALCDGLQHAGYRAEMDDDGDIWYDCDDGDRYFDAWEVPLAESDCVRDGTDRWLSHACPICQDFEKYGLGHIHEAAGRAKEQLCAYRQKVEETIDSSLPSYEEASRPGQEICQPTTLVLAGQSIHVLTPDSPPLYRLNLGISDLSDITTEVELSRVEPNKAGTGRDRHIYDLCYMRSALGGLERLPSDSPRFSIRRATRRFAGLQDLGMKKSHSLIPGSSQQVAVPVDVSGKTSRYGVPNFVKGGEAVFINKGHEWGDAEKRPLAVMHDDADKRHSLIVTASLPRAQFDMLVALWCCHMWEYGLANAEKVHEGLDGVRRKMRYAREYGFKGSNMGVGGAGFAF</sequence>
<evidence type="ECO:0000256" key="1">
    <source>
        <dbReference type="SAM" id="MobiDB-lite"/>
    </source>
</evidence>
<keyword evidence="3" id="KW-1185">Reference proteome</keyword>
<comment type="caution">
    <text evidence="2">The sequence shown here is derived from an EMBL/GenBank/DDBJ whole genome shotgun (WGS) entry which is preliminary data.</text>
</comment>
<feature type="region of interest" description="Disordered" evidence="1">
    <location>
        <begin position="186"/>
        <end position="209"/>
    </location>
</feature>
<dbReference type="SUPFAM" id="SSF48403">
    <property type="entry name" value="Ankyrin repeat"/>
    <property type="match status" value="1"/>
</dbReference>
<dbReference type="Gene3D" id="1.25.40.20">
    <property type="entry name" value="Ankyrin repeat-containing domain"/>
    <property type="match status" value="1"/>
</dbReference>
<organism evidence="2 3">
    <name type="scientific">Colletotrichum orbiculare (strain 104-T / ATCC 96160 / CBS 514.97 / LARS 414 / MAFF 240422)</name>
    <name type="common">Cucumber anthracnose fungus</name>
    <name type="synonym">Colletotrichum lagenarium</name>
    <dbReference type="NCBI Taxonomy" id="1213857"/>
    <lineage>
        <taxon>Eukaryota</taxon>
        <taxon>Fungi</taxon>
        <taxon>Dikarya</taxon>
        <taxon>Ascomycota</taxon>
        <taxon>Pezizomycotina</taxon>
        <taxon>Sordariomycetes</taxon>
        <taxon>Hypocreomycetidae</taxon>
        <taxon>Glomerellales</taxon>
        <taxon>Glomerellaceae</taxon>
        <taxon>Colletotrichum</taxon>
        <taxon>Colletotrichum orbiculare species complex</taxon>
    </lineage>
</organism>
<evidence type="ECO:0000313" key="3">
    <source>
        <dbReference type="Proteomes" id="UP000014480"/>
    </source>
</evidence>
<dbReference type="InterPro" id="IPR036770">
    <property type="entry name" value="Ankyrin_rpt-contain_sf"/>
</dbReference>
<dbReference type="OrthoDB" id="5207784at2759"/>
<reference evidence="3" key="1">
    <citation type="journal article" date="2013" name="New Phytol.">
        <title>Comparative genomic and transcriptomic analyses reveal the hemibiotrophic stage shift of Colletotrichum fungi.</title>
        <authorList>
            <person name="Gan P."/>
            <person name="Ikeda K."/>
            <person name="Irieda H."/>
            <person name="Narusaka M."/>
            <person name="O'Connell R.J."/>
            <person name="Narusaka Y."/>
            <person name="Takano Y."/>
            <person name="Kubo Y."/>
            <person name="Shirasu K."/>
        </authorList>
    </citation>
    <scope>NUCLEOTIDE SEQUENCE [LARGE SCALE GENOMIC DNA]</scope>
    <source>
        <strain evidence="3">104-T / ATCC 96160 / CBS 514.97 / LARS 414 / MAFF 240422</strain>
    </source>
</reference>